<gene>
    <name evidence="2" type="ORF">AYI70_g2724</name>
</gene>
<keyword evidence="3" id="KW-1185">Reference proteome</keyword>
<evidence type="ECO:0000256" key="1">
    <source>
        <dbReference type="SAM" id="MobiDB-lite"/>
    </source>
</evidence>
<evidence type="ECO:0000313" key="2">
    <source>
        <dbReference type="EMBL" id="OMJ22673.1"/>
    </source>
</evidence>
<proteinExistence type="predicted"/>
<dbReference type="OrthoDB" id="2333384at2759"/>
<feature type="compositionally biased region" description="Polar residues" evidence="1">
    <location>
        <begin position="411"/>
        <end position="449"/>
    </location>
</feature>
<evidence type="ECO:0000313" key="3">
    <source>
        <dbReference type="Proteomes" id="UP000187283"/>
    </source>
</evidence>
<accession>A0A1R1Y731</accession>
<dbReference type="EMBL" id="LSSN01000709">
    <property type="protein sequence ID" value="OMJ22673.1"/>
    <property type="molecule type" value="Genomic_DNA"/>
</dbReference>
<organism evidence="2 3">
    <name type="scientific">Smittium culicis</name>
    <dbReference type="NCBI Taxonomy" id="133412"/>
    <lineage>
        <taxon>Eukaryota</taxon>
        <taxon>Fungi</taxon>
        <taxon>Fungi incertae sedis</taxon>
        <taxon>Zoopagomycota</taxon>
        <taxon>Kickxellomycotina</taxon>
        <taxon>Harpellomycetes</taxon>
        <taxon>Harpellales</taxon>
        <taxon>Legeriomycetaceae</taxon>
        <taxon>Smittium</taxon>
    </lineage>
</organism>
<feature type="compositionally biased region" description="Basic and acidic residues" evidence="1">
    <location>
        <begin position="381"/>
        <end position="390"/>
    </location>
</feature>
<reference evidence="2 3" key="1">
    <citation type="submission" date="2017-01" db="EMBL/GenBank/DDBJ databases">
        <authorList>
            <person name="Mah S.A."/>
            <person name="Swanson W.J."/>
            <person name="Moy G.W."/>
            <person name="Vacquier V.D."/>
        </authorList>
    </citation>
    <scope>NUCLEOTIDE SEQUENCE [LARGE SCALE GENOMIC DNA]</scope>
    <source>
        <strain evidence="2 3">GSMNP</strain>
    </source>
</reference>
<dbReference type="InterPro" id="IPR014752">
    <property type="entry name" value="Arrestin-like_C"/>
</dbReference>
<feature type="region of interest" description="Disordered" evidence="1">
    <location>
        <begin position="375"/>
        <end position="456"/>
    </location>
</feature>
<protein>
    <submittedName>
        <fullName evidence="2">Uncharacterized protein</fullName>
    </submittedName>
</protein>
<comment type="caution">
    <text evidence="2">The sequence shown here is derived from an EMBL/GenBank/DDBJ whole genome shotgun (WGS) entry which is preliminary data.</text>
</comment>
<dbReference type="Proteomes" id="UP000187283">
    <property type="component" value="Unassembled WGS sequence"/>
</dbReference>
<sequence>MELLENSISGVQASILFPSNSSGIPYCQPNSELSGVLVIKNTHTLNPSEINLFLTGREKVLLCPNSHSIKISPESLGNRASGVNAFRKNLFSIKLVLWRNVSNEGEVQLILPGIYSFHFVAKFKNANFPESISLPESKVSYTFDANMIFPNKSSVPINISTAPINFIPKVISPVYKPILYSNKNPTTPSNQYQFFDNIIDPKSGKILYIMEVTSLDKIFRTGQYVNITIKLSGKKTLFSTVANLIGQSDCFYPHSPSIENNHDFLLSTDRIWSKAKLLTKPINVIFDRLNNDTLVTECSKKPESLKVFSANVQIGPIPDNISALPETFYMRHIVYIQLIGLVNSSWGSSKSISALIPIPISNVLNYEDNISISKPSVKSSDLNKRNKSTDPTKFTRSLVPSDKNTRKKASKANTQMSNIILDNTQKVTPKPRSNQANDKNTQFFSSRNYPSLKSNKVNSSLKTSNFYDNYDSYSKLSDNRSKNSFDSDDSGYFQLDENFSKAFTDFYIDLFNPNKYATPTISNSFNNYASPNSSNDKRIPFAVKKPKTNKNVKTAIANSRLKSMYLLQKDIAEKSSFSSKSDSSDLESISQLNLGKDLHASSSSANRKYDYDTNQIYDTIDQNSTAYDQDSSIIDTLTMKNIAYSIESMKTRKMLFSSNLSSNANSSSEKSLHSSLPKVEEYDELFPVLESILVSYNDPKTGKVEMKPNHQNSSVLH</sequence>
<name>A0A1R1Y731_9FUNG</name>
<dbReference type="AlphaFoldDB" id="A0A1R1Y731"/>
<dbReference type="Gene3D" id="2.60.40.640">
    <property type="match status" value="1"/>
</dbReference>